<evidence type="ECO:0000313" key="3">
    <source>
        <dbReference type="Proteomes" id="UP001172102"/>
    </source>
</evidence>
<proteinExistence type="inferred from homology"/>
<dbReference type="Proteomes" id="UP001172102">
    <property type="component" value="Unassembled WGS sequence"/>
</dbReference>
<evidence type="ECO:0000313" key="2">
    <source>
        <dbReference type="EMBL" id="KAK0702784.1"/>
    </source>
</evidence>
<dbReference type="InterPro" id="IPR044053">
    <property type="entry name" value="AsaB-like"/>
</dbReference>
<evidence type="ECO:0000256" key="1">
    <source>
        <dbReference type="ARBA" id="ARBA00023604"/>
    </source>
</evidence>
<gene>
    <name evidence="2" type="ORF">B0H67DRAFT_499877</name>
</gene>
<evidence type="ECO:0008006" key="4">
    <source>
        <dbReference type="Google" id="ProtNLM"/>
    </source>
</evidence>
<dbReference type="PANTHER" id="PTHR34598">
    <property type="entry name" value="BLL6449 PROTEIN"/>
    <property type="match status" value="1"/>
</dbReference>
<dbReference type="EMBL" id="JAUKUA010000008">
    <property type="protein sequence ID" value="KAK0702784.1"/>
    <property type="molecule type" value="Genomic_DNA"/>
</dbReference>
<comment type="caution">
    <text evidence="2">The sequence shown here is derived from an EMBL/GenBank/DDBJ whole genome shotgun (WGS) entry which is preliminary data.</text>
</comment>
<reference evidence="2" key="1">
    <citation type="submission" date="2023-06" db="EMBL/GenBank/DDBJ databases">
        <title>Genome-scale phylogeny and comparative genomics of the fungal order Sordariales.</title>
        <authorList>
            <consortium name="Lawrence Berkeley National Laboratory"/>
            <person name="Hensen N."/>
            <person name="Bonometti L."/>
            <person name="Westerberg I."/>
            <person name="Brannstrom I.O."/>
            <person name="Guillou S."/>
            <person name="Cros-Aarteil S."/>
            <person name="Calhoun S."/>
            <person name="Haridas S."/>
            <person name="Kuo A."/>
            <person name="Mondo S."/>
            <person name="Pangilinan J."/>
            <person name="Riley R."/>
            <person name="Labutti K."/>
            <person name="Andreopoulos B."/>
            <person name="Lipzen A."/>
            <person name="Chen C."/>
            <person name="Yanf M."/>
            <person name="Daum C."/>
            <person name="Ng V."/>
            <person name="Clum A."/>
            <person name="Steindorff A."/>
            <person name="Ohm R."/>
            <person name="Martin F."/>
            <person name="Silar P."/>
            <person name="Natvig D."/>
            <person name="Lalanne C."/>
            <person name="Gautier V."/>
            <person name="Ament-Velasquez S.L."/>
            <person name="Kruys A."/>
            <person name="Hutchinson M.I."/>
            <person name="Powell A.J."/>
            <person name="Barry K."/>
            <person name="Miller A.N."/>
            <person name="Grigoriev I.V."/>
            <person name="Debuchy R."/>
            <person name="Gladieux P."/>
            <person name="Thoren M.H."/>
            <person name="Johannesson H."/>
        </authorList>
    </citation>
    <scope>NUCLEOTIDE SEQUENCE</scope>
    <source>
        <strain evidence="2">SMH4607-1</strain>
    </source>
</reference>
<dbReference type="PANTHER" id="PTHR34598:SF3">
    <property type="entry name" value="OXIDOREDUCTASE AN1597"/>
    <property type="match status" value="1"/>
</dbReference>
<dbReference type="NCBIfam" id="NF041278">
    <property type="entry name" value="CmcJ_NvfI_EfuI"/>
    <property type="match status" value="1"/>
</dbReference>
<protein>
    <recommendedName>
        <fullName evidence="4">Methyltransferase</fullName>
    </recommendedName>
</protein>
<keyword evidence="3" id="KW-1185">Reference proteome</keyword>
<sequence length="295" mass="33631">MTSVFETEVLYLKRLEEYRTTKPYEVMFKLDAFDKGAQQANCVLEPTPVTFTNARLAPPLPTLKKNGFQLVSSPCVLQAAYFEDEGHVSNIYLPLAKECVAKALGEQQPAEMHSCQLTDPPIRKRNSDFPAVAMERTGFLQPILSAHCDFSPNGARPALDEMIARNPHLENWPFQIIKRVDVPPSHLVWRMINGPTSDWPLAVCGYQSLDLDKDIEECDRVASDRTTESILLYHNPAHRWYFFEGLAKHEVAVFRNCDSRGYHVPFGIHISFDFKTDSLPKLPRESVEIRVVCFF</sequence>
<dbReference type="GO" id="GO:0016491">
    <property type="term" value="F:oxidoreductase activity"/>
    <property type="evidence" value="ECO:0007669"/>
    <property type="project" value="InterPro"/>
</dbReference>
<organism evidence="2 3">
    <name type="scientific">Lasiosphaeris hirsuta</name>
    <dbReference type="NCBI Taxonomy" id="260670"/>
    <lineage>
        <taxon>Eukaryota</taxon>
        <taxon>Fungi</taxon>
        <taxon>Dikarya</taxon>
        <taxon>Ascomycota</taxon>
        <taxon>Pezizomycotina</taxon>
        <taxon>Sordariomycetes</taxon>
        <taxon>Sordariomycetidae</taxon>
        <taxon>Sordariales</taxon>
        <taxon>Lasiosphaeriaceae</taxon>
        <taxon>Lasiosphaeris</taxon>
    </lineage>
</organism>
<comment type="similarity">
    <text evidence="1">Belongs to the asaB hydroxylase/desaturase family.</text>
</comment>
<accession>A0AA40DGM3</accession>
<name>A0AA40DGM3_9PEZI</name>
<dbReference type="AlphaFoldDB" id="A0AA40DGM3"/>